<accession>A0A1M5JJQ4</accession>
<evidence type="ECO:0000313" key="6">
    <source>
        <dbReference type="Proteomes" id="UP000184020"/>
    </source>
</evidence>
<keyword evidence="3 5" id="KW-0012">Acyltransferase</keyword>
<organism evidence="5 6">
    <name type="scientific">Flavobacterium micromati</name>
    <dbReference type="NCBI Taxonomy" id="229205"/>
    <lineage>
        <taxon>Bacteria</taxon>
        <taxon>Pseudomonadati</taxon>
        <taxon>Bacteroidota</taxon>
        <taxon>Flavobacteriia</taxon>
        <taxon>Flavobacteriales</taxon>
        <taxon>Flavobacteriaceae</taxon>
        <taxon>Flavobacterium</taxon>
    </lineage>
</organism>
<dbReference type="STRING" id="229205.SAMN05444372_105205"/>
<protein>
    <submittedName>
        <fullName evidence="5">1-acyl-sn-glycerol-3-phosphate acyltransferase</fullName>
    </submittedName>
</protein>
<dbReference type="OrthoDB" id="9796839at2"/>
<dbReference type="GO" id="GO:0003841">
    <property type="term" value="F:1-acylglycerol-3-phosphate O-acyltransferase activity"/>
    <property type="evidence" value="ECO:0007669"/>
    <property type="project" value="TreeGrafter"/>
</dbReference>
<sequence>MKKQFYKWIFFRLMGWKIVGSIDSDIKKCVLMVLPHTSAHDFYLGVFTRGITGLEMNWVGKKELFRFPFGFYHRYMGGEPLDRSGGLNKVDSIAAIFEKKEIFRLAVAPEGTRKTTKDLKTGFYYIALKANVPIIPLAFDFGKKEVNLGKPVYPTGNLEFDLNILKKHFLGVKGKIPENGFFFS</sequence>
<dbReference type="PANTHER" id="PTHR10434:SF9">
    <property type="entry name" value="PHOSPHOLIPID_GLYCEROL ACYLTRANSFERASE DOMAIN-CONTAINING PROTEIN"/>
    <property type="match status" value="1"/>
</dbReference>
<dbReference type="RefSeq" id="WP_073018666.1">
    <property type="nucleotide sequence ID" value="NZ_FQWF01000005.1"/>
</dbReference>
<evidence type="ECO:0000256" key="2">
    <source>
        <dbReference type="ARBA" id="ARBA00022679"/>
    </source>
</evidence>
<dbReference type="SUPFAM" id="SSF69593">
    <property type="entry name" value="Glycerol-3-phosphate (1)-acyltransferase"/>
    <property type="match status" value="1"/>
</dbReference>
<dbReference type="Pfam" id="PF01553">
    <property type="entry name" value="Acyltransferase"/>
    <property type="match status" value="1"/>
</dbReference>
<comment type="pathway">
    <text evidence="1">Lipid metabolism.</text>
</comment>
<dbReference type="SMART" id="SM00563">
    <property type="entry name" value="PlsC"/>
    <property type="match status" value="1"/>
</dbReference>
<evidence type="ECO:0000256" key="1">
    <source>
        <dbReference type="ARBA" id="ARBA00005189"/>
    </source>
</evidence>
<dbReference type="InterPro" id="IPR002123">
    <property type="entry name" value="Plipid/glycerol_acylTrfase"/>
</dbReference>
<dbReference type="PANTHER" id="PTHR10434">
    <property type="entry name" value="1-ACYL-SN-GLYCEROL-3-PHOSPHATE ACYLTRANSFERASE"/>
    <property type="match status" value="1"/>
</dbReference>
<evidence type="ECO:0000259" key="4">
    <source>
        <dbReference type="SMART" id="SM00563"/>
    </source>
</evidence>
<evidence type="ECO:0000256" key="3">
    <source>
        <dbReference type="ARBA" id="ARBA00023315"/>
    </source>
</evidence>
<keyword evidence="6" id="KW-1185">Reference proteome</keyword>
<dbReference type="GO" id="GO:0006654">
    <property type="term" value="P:phosphatidic acid biosynthetic process"/>
    <property type="evidence" value="ECO:0007669"/>
    <property type="project" value="TreeGrafter"/>
</dbReference>
<reference evidence="6" key="1">
    <citation type="submission" date="2016-11" db="EMBL/GenBank/DDBJ databases">
        <authorList>
            <person name="Varghese N."/>
            <person name="Submissions S."/>
        </authorList>
    </citation>
    <scope>NUCLEOTIDE SEQUENCE [LARGE SCALE GENOMIC DNA]</scope>
    <source>
        <strain evidence="6">DSM 17659</strain>
    </source>
</reference>
<keyword evidence="2 5" id="KW-0808">Transferase</keyword>
<proteinExistence type="predicted"/>
<gene>
    <name evidence="5" type="ORF">SAMN05444372_105205</name>
</gene>
<dbReference type="AlphaFoldDB" id="A0A1M5JJQ4"/>
<dbReference type="EMBL" id="FQWF01000005">
    <property type="protein sequence ID" value="SHG40263.1"/>
    <property type="molecule type" value="Genomic_DNA"/>
</dbReference>
<dbReference type="Proteomes" id="UP000184020">
    <property type="component" value="Unassembled WGS sequence"/>
</dbReference>
<feature type="domain" description="Phospholipid/glycerol acyltransferase" evidence="4">
    <location>
        <begin position="30"/>
        <end position="142"/>
    </location>
</feature>
<evidence type="ECO:0000313" key="5">
    <source>
        <dbReference type="EMBL" id="SHG40263.1"/>
    </source>
</evidence>
<name>A0A1M5JJQ4_9FLAO</name>